<reference evidence="1" key="1">
    <citation type="journal article" date="2014" name="Front. Microbiol.">
        <title>High frequency of phylogenetically diverse reductive dehalogenase-homologous genes in deep subseafloor sedimentary metagenomes.</title>
        <authorList>
            <person name="Kawai M."/>
            <person name="Futagami T."/>
            <person name="Toyoda A."/>
            <person name="Takaki Y."/>
            <person name="Nishi S."/>
            <person name="Hori S."/>
            <person name="Arai W."/>
            <person name="Tsubouchi T."/>
            <person name="Morono Y."/>
            <person name="Uchiyama I."/>
            <person name="Ito T."/>
            <person name="Fujiyama A."/>
            <person name="Inagaki F."/>
            <person name="Takami H."/>
        </authorList>
    </citation>
    <scope>NUCLEOTIDE SEQUENCE</scope>
    <source>
        <strain evidence="1">Expedition CK06-06</strain>
    </source>
</reference>
<dbReference type="InterPro" id="IPR029016">
    <property type="entry name" value="GAF-like_dom_sf"/>
</dbReference>
<dbReference type="SUPFAM" id="SSF55781">
    <property type="entry name" value="GAF domain-like"/>
    <property type="match status" value="1"/>
</dbReference>
<dbReference type="Gene3D" id="3.30.450.40">
    <property type="match status" value="1"/>
</dbReference>
<dbReference type="EMBL" id="BARV01005302">
    <property type="protein sequence ID" value="GAI13586.1"/>
    <property type="molecule type" value="Genomic_DNA"/>
</dbReference>
<evidence type="ECO:0000313" key="1">
    <source>
        <dbReference type="EMBL" id="GAI13586.1"/>
    </source>
</evidence>
<gene>
    <name evidence="1" type="ORF">S06H3_11110</name>
</gene>
<sequence>METEQEQIEKLQRKVAQLSILYSIGAGIALTIDPDEVLDFVLDKAVNILRAEIGVILLVNKQNGNIVVVSPSTG</sequence>
<comment type="caution">
    <text evidence="1">The sequence shown here is derived from an EMBL/GenBank/DDBJ whole genome shotgun (WGS) entry which is preliminary data.</text>
</comment>
<protein>
    <submittedName>
        <fullName evidence="1">Uncharacterized protein</fullName>
    </submittedName>
</protein>
<name>X1M692_9ZZZZ</name>
<organism evidence="1">
    <name type="scientific">marine sediment metagenome</name>
    <dbReference type="NCBI Taxonomy" id="412755"/>
    <lineage>
        <taxon>unclassified sequences</taxon>
        <taxon>metagenomes</taxon>
        <taxon>ecological metagenomes</taxon>
    </lineage>
</organism>
<accession>X1M692</accession>
<proteinExistence type="predicted"/>
<dbReference type="AlphaFoldDB" id="X1M692"/>